<feature type="transmembrane region" description="Helical" evidence="1">
    <location>
        <begin position="242"/>
        <end position="262"/>
    </location>
</feature>
<comment type="caution">
    <text evidence="3">The sequence shown here is derived from an EMBL/GenBank/DDBJ whole genome shotgun (WGS) entry which is preliminary data.</text>
</comment>
<keyword evidence="2" id="KW-0732">Signal</keyword>
<proteinExistence type="predicted"/>
<gene>
    <name evidence="3" type="ORF">FRX94_06165</name>
</gene>
<dbReference type="Proteomes" id="UP000320791">
    <property type="component" value="Unassembled WGS sequence"/>
</dbReference>
<evidence type="ECO:0008006" key="5">
    <source>
        <dbReference type="Google" id="ProtNLM"/>
    </source>
</evidence>
<evidence type="ECO:0000313" key="3">
    <source>
        <dbReference type="EMBL" id="TWT25549.1"/>
    </source>
</evidence>
<keyword evidence="1" id="KW-0812">Transmembrane</keyword>
<accession>A0A5C5UI60</accession>
<keyword evidence="4" id="KW-1185">Reference proteome</keyword>
<feature type="signal peptide" evidence="2">
    <location>
        <begin position="1"/>
        <end position="25"/>
    </location>
</feature>
<dbReference type="RefSeq" id="WP_146324260.1">
    <property type="nucleotide sequence ID" value="NZ_BAABLR010000072.1"/>
</dbReference>
<keyword evidence="1" id="KW-1133">Transmembrane helix</keyword>
<protein>
    <recommendedName>
        <fullName evidence="5">DUF1430 domain-containing protein</fullName>
    </recommendedName>
</protein>
<feature type="transmembrane region" description="Helical" evidence="1">
    <location>
        <begin position="530"/>
        <end position="548"/>
    </location>
</feature>
<dbReference type="AlphaFoldDB" id="A0A5C5UI60"/>
<feature type="chain" id="PRO_5023132940" description="DUF1430 domain-containing protein" evidence="2">
    <location>
        <begin position="26"/>
        <end position="646"/>
    </location>
</feature>
<feature type="transmembrane region" description="Helical" evidence="1">
    <location>
        <begin position="211"/>
        <end position="230"/>
    </location>
</feature>
<evidence type="ECO:0000256" key="1">
    <source>
        <dbReference type="SAM" id="Phobius"/>
    </source>
</evidence>
<dbReference type="OrthoDB" id="4386837at2"/>
<reference evidence="3 4" key="1">
    <citation type="submission" date="2019-08" db="EMBL/GenBank/DDBJ databases">
        <authorList>
            <person name="Lei W."/>
        </authorList>
    </citation>
    <scope>NUCLEOTIDE SEQUENCE [LARGE SCALE GENOMIC DNA]</scope>
    <source>
        <strain evidence="3 4">CCUG 58627</strain>
    </source>
</reference>
<name>A0A5C5UI60_9CORY</name>
<dbReference type="EMBL" id="VOHM01000011">
    <property type="protein sequence ID" value="TWT25549.1"/>
    <property type="molecule type" value="Genomic_DNA"/>
</dbReference>
<feature type="transmembrane region" description="Helical" evidence="1">
    <location>
        <begin position="165"/>
        <end position="184"/>
    </location>
</feature>
<feature type="transmembrane region" description="Helical" evidence="1">
    <location>
        <begin position="282"/>
        <end position="309"/>
    </location>
</feature>
<evidence type="ECO:0000256" key="2">
    <source>
        <dbReference type="SAM" id="SignalP"/>
    </source>
</evidence>
<feature type="transmembrane region" description="Helical" evidence="1">
    <location>
        <begin position="615"/>
        <end position="636"/>
    </location>
</feature>
<sequence length="646" mass="71088">MKSFLRPLSAAYAFLAIIAAISAFSLTKTLESDQYTAGNHAVLITDTSPKISGEQYWEALQKFSDTENIPIALSKPDLTTAFTNNTFYATNADIYAQGFNREITTEFRPLSEITTNDPRGQYTIVGDTEAKEKFLSFIRELGFEVIEREHLLIDYLFMDQTVHTVLISLVFLGLVSLAGVVFTAREQAIIRLHGLNASWSFVSMNRQSARFTLIVFAIVNIAGLIFLGFYNQFSGFSLFAPVYVTILGLGLAAICTGLMAGITSLRLLSLLSALKGQLPGKVLIAITSAVKVFTLYMLTFTLIFAVSLFKERSLQESEATLWQNYQNLTQILINAGVEDYAEHLAPSLRDSDLREEIVLADMLSIGDHLNFSPAILANRKFAELNGIQVDQQDDSIIIASPPNTSDSQLRSALELIDFERELAGEAAASTNISYQELPRGKEVFTFAITSMIFQPRATTSDSIIIILPPGLTALSDRNLAAKATQGSVLYVAPDKVPKINTVGGYSTAAERLALAQSNLNHELRQSLSNLSLLCVLLGVIIVAEVLVYRTRHARRLQVHQLLGVRWLRTHGLSFVADCVFALLPLYFLLRIHLELQRDLQSGSPAAFELARTQPITATIVALAVLASVAGLAISTLGKKFQRAYRE</sequence>
<organism evidence="3 4">
    <name type="scientific">Corynebacterium canis</name>
    <dbReference type="NCBI Taxonomy" id="679663"/>
    <lineage>
        <taxon>Bacteria</taxon>
        <taxon>Bacillati</taxon>
        <taxon>Actinomycetota</taxon>
        <taxon>Actinomycetes</taxon>
        <taxon>Mycobacteriales</taxon>
        <taxon>Corynebacteriaceae</taxon>
        <taxon>Corynebacterium</taxon>
    </lineage>
</organism>
<evidence type="ECO:0000313" key="4">
    <source>
        <dbReference type="Proteomes" id="UP000320791"/>
    </source>
</evidence>
<feature type="transmembrane region" description="Helical" evidence="1">
    <location>
        <begin position="569"/>
        <end position="589"/>
    </location>
</feature>
<keyword evidence="1" id="KW-0472">Membrane</keyword>